<evidence type="ECO:0000256" key="1">
    <source>
        <dbReference type="SAM" id="MobiDB-lite"/>
    </source>
</evidence>
<feature type="compositionally biased region" description="Polar residues" evidence="1">
    <location>
        <begin position="665"/>
        <end position="681"/>
    </location>
</feature>
<feature type="compositionally biased region" description="Basic and acidic residues" evidence="1">
    <location>
        <begin position="686"/>
        <end position="710"/>
    </location>
</feature>
<name>A0A6A4IXM3_APOLU</name>
<dbReference type="OrthoDB" id="6625440at2759"/>
<accession>A0A6A4IXM3</accession>
<evidence type="ECO:0000313" key="2">
    <source>
        <dbReference type="EMBL" id="KAF6201077.1"/>
    </source>
</evidence>
<dbReference type="EMBL" id="WIXP02000013">
    <property type="protein sequence ID" value="KAF6201077.1"/>
    <property type="molecule type" value="Genomic_DNA"/>
</dbReference>
<protein>
    <submittedName>
        <fullName evidence="2">Uncharacterized protein</fullName>
    </submittedName>
</protein>
<sequence>MPLCIDLPDLHKAVTNNAVPKRSSLVNGTTLGPPECTTAKPYYANRKFDLYYPTKRAELDDDLGAAGSPTKNCPMTREALNYIMNLNLNPILDQVDVRKNDVLRTIQRLDEKLNSPVCRFLEAYQPNISCSCEETTHRDSECPCPPVKEPLHFDLSERAGGWETEGSQQLGSYTCGQSNLPVNNQYASDRTPDFQSYERFEIEKQVKALDEKLCSPELHFLTPLEPEQIARCACELTNFPQAHCACPPTREPINFRNKVDVQRKIDAIDGVLNSPEIGFSCSPKKPSPCICGAAKHKIDQCVCSTPTKSILKGSSATRNAKSCVSNCPPPRCRCGRDCPAQPGPFQKPPQRTFHVPTCPSDRGWMVQPRSPVEGTIACPFSPACCPIAEVCPFPVATLYDPNAPSLPPSGGPRRCPLVPTQLPSSNLGDPNRPPCPLDPLKPPRGPPSCPLTSSTGCPMGQQSECPLLTCSLGPLKSIIFDGSEECPFCGAKCCPMISPDGPGCPISINANFCPLGNTDACCLKGMSSPPPLSSANASTSGLKNDEESCPLGELLDANAKMPACKCSGQQNSCPLSPPKPCPAVSSFPQSSCSCRNTTQSAGTTNRPGSCPLGSIQIPQPPAPPCPLTLGAQGKPCPMTNLGDKNLDSSCPVSNLFECPALKKNIFSTPNQPTTGKTTDASQPKLDLNEQQKHQVTKDDKIRDTRPEQKLKNTNQQKKPKDAHTSLKNQDVSEPNKKLRNSSFRSQKGKKTSKETVKRVESETVRKTDKDMSKTFSRMTDSTHSTVSTEASEVIMLESLPRPPLSDTRLVRATRSSHESALNRDAKPRRNTALNRDAKPRREDASPFVKTSAPSDSKGFAREQTKQKPKNCPIPDPEPCPLEVPRCPFGPPEPSCPLAKVPNCPLRTGTACCMTGAMFGPQKPECPVETTPCNLFPQGHCPMENLNTCECNYPVAPCMEPLIPDEDARADDQYCSRLTCCMGLPLPPTKPSEAMETDTWYAYTDVKPGNPATKHYLEILDVPPEPEFFVSINAFRKHPAWKIIKYGEGYKECKKIKEIIAARGPTNTTGTQFVEDELPDDIEIEIIEKNQREAAKKMEKIKMEQLTLGWKD</sequence>
<feature type="compositionally biased region" description="Basic and acidic residues" evidence="1">
    <location>
        <begin position="815"/>
        <end position="827"/>
    </location>
</feature>
<feature type="compositionally biased region" description="Basic and acidic residues" evidence="1">
    <location>
        <begin position="835"/>
        <end position="844"/>
    </location>
</feature>
<keyword evidence="3" id="KW-1185">Reference proteome</keyword>
<organism evidence="2 3">
    <name type="scientific">Apolygus lucorum</name>
    <name type="common">Small green plant bug</name>
    <name type="synonym">Lygocoris lucorum</name>
    <dbReference type="NCBI Taxonomy" id="248454"/>
    <lineage>
        <taxon>Eukaryota</taxon>
        <taxon>Metazoa</taxon>
        <taxon>Ecdysozoa</taxon>
        <taxon>Arthropoda</taxon>
        <taxon>Hexapoda</taxon>
        <taxon>Insecta</taxon>
        <taxon>Pterygota</taxon>
        <taxon>Neoptera</taxon>
        <taxon>Paraneoptera</taxon>
        <taxon>Hemiptera</taxon>
        <taxon>Heteroptera</taxon>
        <taxon>Panheteroptera</taxon>
        <taxon>Cimicomorpha</taxon>
        <taxon>Miridae</taxon>
        <taxon>Mirini</taxon>
        <taxon>Apolygus</taxon>
    </lineage>
</organism>
<gene>
    <name evidence="2" type="ORF">GE061_005524</name>
</gene>
<feature type="region of interest" description="Disordered" evidence="1">
    <location>
        <begin position="410"/>
        <end position="439"/>
    </location>
</feature>
<comment type="caution">
    <text evidence="2">The sequence shown here is derived from an EMBL/GenBank/DDBJ whole genome shotgun (WGS) entry which is preliminary data.</text>
</comment>
<evidence type="ECO:0000313" key="3">
    <source>
        <dbReference type="Proteomes" id="UP000466442"/>
    </source>
</evidence>
<dbReference type="Proteomes" id="UP000466442">
    <property type="component" value="Unassembled WGS sequence"/>
</dbReference>
<feature type="region of interest" description="Disordered" evidence="1">
    <location>
        <begin position="665"/>
        <end position="873"/>
    </location>
</feature>
<proteinExistence type="predicted"/>
<feature type="compositionally biased region" description="Polar residues" evidence="1">
    <location>
        <begin position="773"/>
        <end position="790"/>
    </location>
</feature>
<dbReference type="AlphaFoldDB" id="A0A6A4IXM3"/>
<feature type="compositionally biased region" description="Basic and acidic residues" evidence="1">
    <location>
        <begin position="751"/>
        <end position="772"/>
    </location>
</feature>
<reference evidence="2" key="1">
    <citation type="journal article" date="2021" name="Mol. Ecol. Resour.">
        <title>Apolygus lucorum genome provides insights into omnivorousness and mesophyll feeding.</title>
        <authorList>
            <person name="Liu Y."/>
            <person name="Liu H."/>
            <person name="Wang H."/>
            <person name="Huang T."/>
            <person name="Liu B."/>
            <person name="Yang B."/>
            <person name="Yin L."/>
            <person name="Li B."/>
            <person name="Zhang Y."/>
            <person name="Zhang S."/>
            <person name="Jiang F."/>
            <person name="Zhang X."/>
            <person name="Ren Y."/>
            <person name="Wang B."/>
            <person name="Wang S."/>
            <person name="Lu Y."/>
            <person name="Wu K."/>
            <person name="Fan W."/>
            <person name="Wang G."/>
        </authorList>
    </citation>
    <scope>NUCLEOTIDE SEQUENCE</scope>
    <source>
        <strain evidence="2">12Hb</strain>
    </source>
</reference>